<dbReference type="PANTHER" id="PTHR45911:SF4">
    <property type="entry name" value="MULTIPLE C2 AND TRANSMEMBRANE DOMAIN-CONTAINING PROTEIN"/>
    <property type="match status" value="1"/>
</dbReference>
<evidence type="ECO:0000259" key="4">
    <source>
        <dbReference type="PROSITE" id="PS50004"/>
    </source>
</evidence>
<accession>A0AAD6BBE0</accession>
<feature type="domain" description="C2" evidence="4">
    <location>
        <begin position="1"/>
        <end position="79"/>
    </location>
</feature>
<evidence type="ECO:0000256" key="3">
    <source>
        <dbReference type="ARBA" id="ARBA00022837"/>
    </source>
</evidence>
<evidence type="ECO:0000313" key="5">
    <source>
        <dbReference type="EMBL" id="KAJ4940303.1"/>
    </source>
</evidence>
<keyword evidence="2" id="KW-0479">Metal-binding</keyword>
<keyword evidence="6" id="KW-1185">Reference proteome</keyword>
<evidence type="ECO:0000256" key="2">
    <source>
        <dbReference type="ARBA" id="ARBA00022723"/>
    </source>
</evidence>
<dbReference type="EMBL" id="JAPTMU010000007">
    <property type="protein sequence ID" value="KAJ4940303.1"/>
    <property type="molecule type" value="Genomic_DNA"/>
</dbReference>
<dbReference type="Proteomes" id="UP001219934">
    <property type="component" value="Unassembled WGS sequence"/>
</dbReference>
<dbReference type="Gene3D" id="2.60.40.150">
    <property type="entry name" value="C2 domain"/>
    <property type="match status" value="1"/>
</dbReference>
<gene>
    <name evidence="5" type="ORF">JOQ06_026612</name>
</gene>
<dbReference type="GO" id="GO:0016020">
    <property type="term" value="C:membrane"/>
    <property type="evidence" value="ECO:0007669"/>
    <property type="project" value="TreeGrafter"/>
</dbReference>
<protein>
    <recommendedName>
        <fullName evidence="4">C2 domain-containing protein</fullName>
    </recommendedName>
</protein>
<reference evidence="5" key="1">
    <citation type="submission" date="2022-11" db="EMBL/GenBank/DDBJ databases">
        <title>Chromosome-level genome of Pogonophryne albipinna.</title>
        <authorList>
            <person name="Jo E."/>
        </authorList>
    </citation>
    <scope>NUCLEOTIDE SEQUENCE</scope>
    <source>
        <strain evidence="5">SGF0006</strain>
        <tissue evidence="5">Muscle</tissue>
    </source>
</reference>
<dbReference type="InterPro" id="IPR000008">
    <property type="entry name" value="C2_dom"/>
</dbReference>
<name>A0AAD6BBE0_9TELE</name>
<proteinExistence type="inferred from homology"/>
<keyword evidence="3" id="KW-0106">Calcium</keyword>
<comment type="caution">
    <text evidence="5">The sequence shown here is derived from an EMBL/GenBank/DDBJ whole genome shotgun (WGS) entry which is preliminary data.</text>
</comment>
<organism evidence="5 6">
    <name type="scientific">Pogonophryne albipinna</name>
    <dbReference type="NCBI Taxonomy" id="1090488"/>
    <lineage>
        <taxon>Eukaryota</taxon>
        <taxon>Metazoa</taxon>
        <taxon>Chordata</taxon>
        <taxon>Craniata</taxon>
        <taxon>Vertebrata</taxon>
        <taxon>Euteleostomi</taxon>
        <taxon>Actinopterygii</taxon>
        <taxon>Neopterygii</taxon>
        <taxon>Teleostei</taxon>
        <taxon>Neoteleostei</taxon>
        <taxon>Acanthomorphata</taxon>
        <taxon>Eupercaria</taxon>
        <taxon>Perciformes</taxon>
        <taxon>Notothenioidei</taxon>
        <taxon>Pogonophryne</taxon>
    </lineage>
</organism>
<evidence type="ECO:0000313" key="6">
    <source>
        <dbReference type="Proteomes" id="UP001219934"/>
    </source>
</evidence>
<dbReference type="Pfam" id="PF00168">
    <property type="entry name" value="C2"/>
    <property type="match status" value="1"/>
</dbReference>
<dbReference type="PROSITE" id="PS50004">
    <property type="entry name" value="C2"/>
    <property type="match status" value="1"/>
</dbReference>
<dbReference type="GO" id="GO:0005509">
    <property type="term" value="F:calcium ion binding"/>
    <property type="evidence" value="ECO:0007669"/>
    <property type="project" value="TreeGrafter"/>
</dbReference>
<evidence type="ECO:0000256" key="1">
    <source>
        <dbReference type="ARBA" id="ARBA00007923"/>
    </source>
</evidence>
<dbReference type="InterPro" id="IPR035892">
    <property type="entry name" value="C2_domain_sf"/>
</dbReference>
<dbReference type="PANTHER" id="PTHR45911">
    <property type="entry name" value="C2 DOMAIN-CONTAINING PROTEIN"/>
    <property type="match status" value="1"/>
</dbReference>
<comment type="similarity">
    <text evidence="1">Belongs to the MCTP family.</text>
</comment>
<sequence length="79" mass="8974">MLRVKVESAKGLPKKKVGHPDPIVSVIFKDEKQKTKSIDSELNPVWNEVLEFDLKGVALDYSAYIDVIVKDYETIGRNK</sequence>
<dbReference type="SUPFAM" id="SSF49562">
    <property type="entry name" value="C2 domain (Calcium/lipid-binding domain, CaLB)"/>
    <property type="match status" value="1"/>
</dbReference>
<dbReference type="AlphaFoldDB" id="A0AAD6BBE0"/>